<evidence type="ECO:0000259" key="1">
    <source>
        <dbReference type="Pfam" id="PF00881"/>
    </source>
</evidence>
<reference evidence="4" key="1">
    <citation type="journal article" date="2019" name="Int. J. Syst. Evol. Microbiol.">
        <title>The Global Catalogue of Microorganisms (GCM) 10K type strain sequencing project: providing services to taxonomists for standard genome sequencing and annotation.</title>
        <authorList>
            <consortium name="The Broad Institute Genomics Platform"/>
            <consortium name="The Broad Institute Genome Sequencing Center for Infectious Disease"/>
            <person name="Wu L."/>
            <person name="Ma J."/>
        </authorList>
    </citation>
    <scope>NUCLEOTIDE SEQUENCE [LARGE SCALE GENOMIC DNA]</scope>
    <source>
        <strain evidence="4">JCM 13004</strain>
    </source>
</reference>
<organism evidence="3 4">
    <name type="scientific">Kitasatospora nipponensis</name>
    <dbReference type="NCBI Taxonomy" id="258049"/>
    <lineage>
        <taxon>Bacteria</taxon>
        <taxon>Bacillati</taxon>
        <taxon>Actinomycetota</taxon>
        <taxon>Actinomycetes</taxon>
        <taxon>Kitasatosporales</taxon>
        <taxon>Streptomycetaceae</taxon>
        <taxon>Kitasatospora</taxon>
    </lineage>
</organism>
<proteinExistence type="predicted"/>
<dbReference type="EMBL" id="BAAALF010000146">
    <property type="protein sequence ID" value="GAA1261606.1"/>
    <property type="molecule type" value="Genomic_DNA"/>
</dbReference>
<dbReference type="InterPro" id="IPR052544">
    <property type="entry name" value="Bacteriocin_Proc_Enz"/>
</dbReference>
<dbReference type="NCBIfam" id="TIGR03605">
    <property type="entry name" value="antibiot_sagB"/>
    <property type="match status" value="1"/>
</dbReference>
<dbReference type="InterPro" id="IPR020051">
    <property type="entry name" value="SagB-type_dehydrogenase"/>
</dbReference>
<evidence type="ECO:0000313" key="3">
    <source>
        <dbReference type="EMBL" id="GAA1261606.1"/>
    </source>
</evidence>
<dbReference type="SUPFAM" id="SSF55469">
    <property type="entry name" value="FMN-dependent nitroreductase-like"/>
    <property type="match status" value="1"/>
</dbReference>
<protein>
    <submittedName>
        <fullName evidence="3">SagB family peptide dehydrogenase</fullName>
    </submittedName>
</protein>
<evidence type="ECO:0000259" key="2">
    <source>
        <dbReference type="Pfam" id="PF22767"/>
    </source>
</evidence>
<dbReference type="CDD" id="cd02142">
    <property type="entry name" value="McbC_SagB-like_oxidoreductase"/>
    <property type="match status" value="1"/>
</dbReference>
<dbReference type="InterPro" id="IPR054488">
    <property type="entry name" value="ThcOx_dom2"/>
</dbReference>
<dbReference type="InterPro" id="IPR029479">
    <property type="entry name" value="Nitroreductase"/>
</dbReference>
<name>A0ABP4HE18_9ACTN</name>
<dbReference type="InterPro" id="IPR000415">
    <property type="entry name" value="Nitroreductase-like"/>
</dbReference>
<dbReference type="Pfam" id="PF00881">
    <property type="entry name" value="Nitroreductase"/>
    <property type="match status" value="1"/>
</dbReference>
<comment type="caution">
    <text evidence="3">The sequence shown here is derived from an EMBL/GenBank/DDBJ whole genome shotgun (WGS) entry which is preliminary data.</text>
</comment>
<accession>A0ABP4HE18</accession>
<dbReference type="Proteomes" id="UP001500037">
    <property type="component" value="Unassembled WGS sequence"/>
</dbReference>
<keyword evidence="4" id="KW-1185">Reference proteome</keyword>
<gene>
    <name evidence="3" type="ORF">GCM10009665_59130</name>
</gene>
<dbReference type="Gene3D" id="3.40.109.10">
    <property type="entry name" value="NADH Oxidase"/>
    <property type="match status" value="1"/>
</dbReference>
<dbReference type="RefSeq" id="WP_344445114.1">
    <property type="nucleotide sequence ID" value="NZ_BAAALF010000146.1"/>
</dbReference>
<dbReference type="Pfam" id="PF22767">
    <property type="entry name" value="ThcOx"/>
    <property type="match status" value="1"/>
</dbReference>
<evidence type="ECO:0000313" key="4">
    <source>
        <dbReference type="Proteomes" id="UP001500037"/>
    </source>
</evidence>
<sequence>MNATPPSPGLRTLLRLRPDCALHLSGDDGATITGPNGVTSLTRLQPAVRAALVRLADGYASIEDLLAPPTGAAPGLLALHLLRRQLTGAGQLRIRLELSGRPLLTVDQLRAGGEVTAAPGTQGLVLSRFAVLRREGALMLLESPRADAEFTLHGADVVALLGTLTGEPADGGAEGGGAEAAAGAAEAAAAAAAGLPQDAAQAVLGLLAEYGFAVRPGSEEAGLALAQWSPHELWFHHRTRMGRPDRPYGGSYWAKDSHEPLPLTHPPFGGERIELPVPAAGSGRLFEVSHGEVLEARTSQRSHDDANPLTLDQLGEFLHRAARIRSRMSDGLQEISYRPYPGGGALYELEIYPVVSRVDGLAAGMYHYDPLGHALEQVPAKPSGVRQLVQLARHTGVMEQPPQVLLVVAARFGRLMWKYQNMAYAVLLKDVGALYATFYGVATGMGLAPCALGGGDAGAFATATGLDYFAESSVGEFILGSVPRQAAPPRG</sequence>
<feature type="domain" description="Nitroreductase" evidence="1">
    <location>
        <begin position="295"/>
        <end position="468"/>
    </location>
</feature>
<dbReference type="PANTHER" id="PTHR43745">
    <property type="entry name" value="NITROREDUCTASE MJ1384-RELATED"/>
    <property type="match status" value="1"/>
</dbReference>
<dbReference type="PANTHER" id="PTHR43745:SF2">
    <property type="entry name" value="NITROREDUCTASE MJ1384-RELATED"/>
    <property type="match status" value="1"/>
</dbReference>
<feature type="domain" description="Cyanobactin oxidase ThcOx second" evidence="2">
    <location>
        <begin position="124"/>
        <end position="244"/>
    </location>
</feature>